<evidence type="ECO:0000313" key="3">
    <source>
        <dbReference type="RefSeq" id="XP_017304024.1"/>
    </source>
</evidence>
<reference evidence="3" key="1">
    <citation type="submission" date="2025-08" db="UniProtKB">
        <authorList>
            <consortium name="RefSeq"/>
        </authorList>
    </citation>
    <scope>IDENTIFICATION</scope>
</reference>
<name>A0A1S4EPD2_DIACI</name>
<organism evidence="2 3">
    <name type="scientific">Diaphorina citri</name>
    <name type="common">Asian citrus psyllid</name>
    <dbReference type="NCBI Taxonomy" id="121845"/>
    <lineage>
        <taxon>Eukaryota</taxon>
        <taxon>Metazoa</taxon>
        <taxon>Ecdysozoa</taxon>
        <taxon>Arthropoda</taxon>
        <taxon>Hexapoda</taxon>
        <taxon>Insecta</taxon>
        <taxon>Pterygota</taxon>
        <taxon>Neoptera</taxon>
        <taxon>Paraneoptera</taxon>
        <taxon>Hemiptera</taxon>
        <taxon>Sternorrhyncha</taxon>
        <taxon>Psylloidea</taxon>
        <taxon>Psyllidae</taxon>
        <taxon>Diaphorininae</taxon>
        <taxon>Diaphorina</taxon>
    </lineage>
</organism>
<dbReference type="KEGG" id="dci:108253845"/>
<feature type="compositionally biased region" description="Basic residues" evidence="1">
    <location>
        <begin position="274"/>
        <end position="289"/>
    </location>
</feature>
<gene>
    <name evidence="3" type="primary">LOC108253845</name>
</gene>
<sequence>MLTRREVSIFVIAKSIGNAPVPDDLSKYLDDTDDEDEDIDEDTSDLHDGLGQAANHHEDGNEEDEDKDDGDEPLDSQKVIQALNDVLSNPDKRKELKAITDKWRDLFINTKRQEAIRTIMKNINAIHGDPYYRELLQSVLTVSRKALADEDTRELIEMTHNLYQMMSTDRSFIETVKVVLNAIRSMKSLTDSILTDEESKRVLQSSIQIAQNVLAQRHAIMDVAMEAFRIVNDPAKVEFMITTGRALAPSYGALQQFLGLNSQTSGLVLSQPKARTKKPAPRKLTIKKN</sequence>
<evidence type="ECO:0000256" key="1">
    <source>
        <dbReference type="SAM" id="MobiDB-lite"/>
    </source>
</evidence>
<proteinExistence type="predicted"/>
<feature type="region of interest" description="Disordered" evidence="1">
    <location>
        <begin position="18"/>
        <end position="74"/>
    </location>
</feature>
<dbReference type="GeneID" id="108253845"/>
<feature type="compositionally biased region" description="Acidic residues" evidence="1">
    <location>
        <begin position="60"/>
        <end position="74"/>
    </location>
</feature>
<feature type="compositionally biased region" description="Acidic residues" evidence="1">
    <location>
        <begin position="31"/>
        <end position="43"/>
    </location>
</feature>
<dbReference type="Proteomes" id="UP000079169">
    <property type="component" value="Unplaced"/>
</dbReference>
<protein>
    <submittedName>
        <fullName evidence="3">Uncharacterized protein LOC108253845</fullName>
    </submittedName>
</protein>
<dbReference type="PaxDb" id="121845-A0A1S4EPD2"/>
<evidence type="ECO:0000313" key="2">
    <source>
        <dbReference type="Proteomes" id="UP000079169"/>
    </source>
</evidence>
<dbReference type="AlphaFoldDB" id="A0A1S4EPD2"/>
<keyword evidence="2" id="KW-1185">Reference proteome</keyword>
<accession>A0A1S4EPD2</accession>
<dbReference type="RefSeq" id="XP_017304024.1">
    <property type="nucleotide sequence ID" value="XM_017448535.2"/>
</dbReference>
<feature type="region of interest" description="Disordered" evidence="1">
    <location>
        <begin position="270"/>
        <end position="289"/>
    </location>
</feature>